<name>A0ABS4GV38_9BACL</name>
<accession>A0ABS4GV38</accession>
<dbReference type="Proteomes" id="UP001519343">
    <property type="component" value="Unassembled WGS sequence"/>
</dbReference>
<sequence>MENGIFLVGKRMGGHHMIVTKTTLSSELLDSMNRKGWILSQVSQQQANFHYDFVKQLTKHQKIVGW</sequence>
<proteinExistence type="predicted"/>
<comment type="caution">
    <text evidence="1">The sequence shown here is derived from an EMBL/GenBank/DDBJ whole genome shotgun (WGS) entry which is preliminary data.</text>
</comment>
<keyword evidence="2" id="KW-1185">Reference proteome</keyword>
<dbReference type="RefSeq" id="WP_209811759.1">
    <property type="nucleotide sequence ID" value="NZ_JAGGKT010000013.1"/>
</dbReference>
<evidence type="ECO:0000313" key="1">
    <source>
        <dbReference type="EMBL" id="MBP1933745.1"/>
    </source>
</evidence>
<dbReference type="EMBL" id="JAGGKT010000013">
    <property type="protein sequence ID" value="MBP1933745.1"/>
    <property type="molecule type" value="Genomic_DNA"/>
</dbReference>
<organism evidence="1 2">
    <name type="scientific">Ammoniphilus resinae</name>
    <dbReference type="NCBI Taxonomy" id="861532"/>
    <lineage>
        <taxon>Bacteria</taxon>
        <taxon>Bacillati</taxon>
        <taxon>Bacillota</taxon>
        <taxon>Bacilli</taxon>
        <taxon>Bacillales</taxon>
        <taxon>Paenibacillaceae</taxon>
        <taxon>Aneurinibacillus group</taxon>
        <taxon>Ammoniphilus</taxon>
    </lineage>
</organism>
<evidence type="ECO:0000313" key="2">
    <source>
        <dbReference type="Proteomes" id="UP001519343"/>
    </source>
</evidence>
<gene>
    <name evidence="1" type="ORF">J2Z37_003758</name>
</gene>
<reference evidence="1 2" key="1">
    <citation type="submission" date="2021-03" db="EMBL/GenBank/DDBJ databases">
        <title>Genomic Encyclopedia of Type Strains, Phase IV (KMG-IV): sequencing the most valuable type-strain genomes for metagenomic binning, comparative biology and taxonomic classification.</title>
        <authorList>
            <person name="Goeker M."/>
        </authorList>
    </citation>
    <scope>NUCLEOTIDE SEQUENCE [LARGE SCALE GENOMIC DNA]</scope>
    <source>
        <strain evidence="1 2">DSM 24738</strain>
    </source>
</reference>
<protein>
    <submittedName>
        <fullName evidence="1">Dithiol-disulfide oxidoreductase (DUF899 family)</fullName>
    </submittedName>
</protein>